<proteinExistence type="predicted"/>
<sequence>MTTLTGRTGECLLPGDFLPITHDYSININPAVVQDAEHFATSVSDSEFIGDQRSELSDVQNDCFIKANVMHSPSDIWNEKQLNKASFLESTCTKLNFDTN</sequence>
<dbReference type="AlphaFoldDB" id="A0AA85JMT8"/>
<name>A0AA85JMT8_TRIRE</name>
<accession>A0AA85JMT8</accession>
<reference evidence="1" key="1">
    <citation type="submission" date="2022-06" db="EMBL/GenBank/DDBJ databases">
        <authorList>
            <person name="Berger JAMES D."/>
            <person name="Berger JAMES D."/>
        </authorList>
    </citation>
    <scope>NUCLEOTIDE SEQUENCE [LARGE SCALE GENOMIC DNA]</scope>
</reference>
<dbReference type="Proteomes" id="UP000050795">
    <property type="component" value="Unassembled WGS sequence"/>
</dbReference>
<evidence type="ECO:0000313" key="2">
    <source>
        <dbReference type="WBParaSite" id="TREG1_35330.1"/>
    </source>
</evidence>
<keyword evidence="1" id="KW-1185">Reference proteome</keyword>
<reference evidence="2" key="2">
    <citation type="submission" date="2023-11" db="UniProtKB">
        <authorList>
            <consortium name="WormBaseParasite"/>
        </authorList>
    </citation>
    <scope>IDENTIFICATION</scope>
</reference>
<protein>
    <submittedName>
        <fullName evidence="2">Uncharacterized protein</fullName>
    </submittedName>
</protein>
<organism evidence="1 2">
    <name type="scientific">Trichobilharzia regenti</name>
    <name type="common">Nasal bird schistosome</name>
    <dbReference type="NCBI Taxonomy" id="157069"/>
    <lineage>
        <taxon>Eukaryota</taxon>
        <taxon>Metazoa</taxon>
        <taxon>Spiralia</taxon>
        <taxon>Lophotrochozoa</taxon>
        <taxon>Platyhelminthes</taxon>
        <taxon>Trematoda</taxon>
        <taxon>Digenea</taxon>
        <taxon>Strigeidida</taxon>
        <taxon>Schistosomatoidea</taxon>
        <taxon>Schistosomatidae</taxon>
        <taxon>Trichobilharzia</taxon>
    </lineage>
</organism>
<dbReference type="WBParaSite" id="TREG1_35330.1">
    <property type="protein sequence ID" value="TREG1_35330.1"/>
    <property type="gene ID" value="TREG1_35330"/>
</dbReference>
<evidence type="ECO:0000313" key="1">
    <source>
        <dbReference type="Proteomes" id="UP000050795"/>
    </source>
</evidence>